<dbReference type="Proteomes" id="UP001150925">
    <property type="component" value="Unassembled WGS sequence"/>
</dbReference>
<dbReference type="PANTHER" id="PTHR36854:SF1">
    <property type="entry name" value="TRANSMEMBRANE PROTEIN"/>
    <property type="match status" value="1"/>
</dbReference>
<keyword evidence="1" id="KW-1133">Transmembrane helix</keyword>
<keyword evidence="1" id="KW-0812">Transmembrane</keyword>
<name>A0A9W8AML2_9FUNG</name>
<evidence type="ECO:0000313" key="4">
    <source>
        <dbReference type="Proteomes" id="UP001150925"/>
    </source>
</evidence>
<comment type="caution">
    <text evidence="3">The sequence shown here is derived from an EMBL/GenBank/DDBJ whole genome shotgun (WGS) entry which is preliminary data.</text>
</comment>
<evidence type="ECO:0000313" key="3">
    <source>
        <dbReference type="EMBL" id="KAJ1955333.1"/>
    </source>
</evidence>
<keyword evidence="2" id="KW-0732">Signal</keyword>
<sequence length="118" mass="12982">MALHRLGYASLATLTFTSWVEAANPISFCKCLCGQNVTIIPISPVPEKDSCTKCTKAFCFKLEPTLCEGAGTGETVSVSCFQRDSYKDEVVVWLFLLITVGLLLAALVKPYLMNRRKV</sequence>
<dbReference type="EMBL" id="JANBPY010002362">
    <property type="protein sequence ID" value="KAJ1955333.1"/>
    <property type="molecule type" value="Genomic_DNA"/>
</dbReference>
<evidence type="ECO:0000256" key="1">
    <source>
        <dbReference type="SAM" id="Phobius"/>
    </source>
</evidence>
<reference evidence="3" key="1">
    <citation type="submission" date="2022-07" db="EMBL/GenBank/DDBJ databases">
        <title>Phylogenomic reconstructions and comparative analyses of Kickxellomycotina fungi.</title>
        <authorList>
            <person name="Reynolds N.K."/>
            <person name="Stajich J.E."/>
            <person name="Barry K."/>
            <person name="Grigoriev I.V."/>
            <person name="Crous P."/>
            <person name="Smith M.E."/>
        </authorList>
    </citation>
    <scope>NUCLEOTIDE SEQUENCE</scope>
    <source>
        <strain evidence="3">RSA 1196</strain>
    </source>
</reference>
<proteinExistence type="predicted"/>
<keyword evidence="4" id="KW-1185">Reference proteome</keyword>
<dbReference type="OrthoDB" id="2142503at2759"/>
<gene>
    <name evidence="3" type="ORF">IWQ62_005554</name>
</gene>
<feature type="chain" id="PRO_5040869057" evidence="2">
    <location>
        <begin position="23"/>
        <end position="118"/>
    </location>
</feature>
<feature type="transmembrane region" description="Helical" evidence="1">
    <location>
        <begin position="90"/>
        <end position="112"/>
    </location>
</feature>
<dbReference type="PANTHER" id="PTHR36854">
    <property type="entry name" value="CHROMOSOME 9, WHOLE GENOME SHOTGUN SEQUENCE"/>
    <property type="match status" value="1"/>
</dbReference>
<keyword evidence="1" id="KW-0472">Membrane</keyword>
<accession>A0A9W8AML2</accession>
<organism evidence="3 4">
    <name type="scientific">Dispira parvispora</name>
    <dbReference type="NCBI Taxonomy" id="1520584"/>
    <lineage>
        <taxon>Eukaryota</taxon>
        <taxon>Fungi</taxon>
        <taxon>Fungi incertae sedis</taxon>
        <taxon>Zoopagomycota</taxon>
        <taxon>Kickxellomycotina</taxon>
        <taxon>Dimargaritomycetes</taxon>
        <taxon>Dimargaritales</taxon>
        <taxon>Dimargaritaceae</taxon>
        <taxon>Dispira</taxon>
    </lineage>
</organism>
<protein>
    <submittedName>
        <fullName evidence="3">Uncharacterized protein</fullName>
    </submittedName>
</protein>
<evidence type="ECO:0000256" key="2">
    <source>
        <dbReference type="SAM" id="SignalP"/>
    </source>
</evidence>
<dbReference type="AlphaFoldDB" id="A0A9W8AML2"/>
<feature type="signal peptide" evidence="2">
    <location>
        <begin position="1"/>
        <end position="22"/>
    </location>
</feature>